<reference evidence="1" key="1">
    <citation type="submission" date="2016-11" db="EMBL/GenBank/DDBJ databases">
        <authorList>
            <person name="Jaros S."/>
            <person name="Januszkiewicz K."/>
            <person name="Wedrychowicz H."/>
        </authorList>
    </citation>
    <scope>NUCLEOTIDE SEQUENCE</scope>
    <source>
        <strain evidence="1">ACA-DC 565</strain>
    </source>
</reference>
<sequence>MVKIFAGRLSGWYNLTIESHRDRFVINLPLLTEIKQSDEFRW</sequence>
<dbReference type="AlphaFoldDB" id="A0A1K2I6N9"/>
<proteinExistence type="predicted"/>
<evidence type="ECO:0000313" key="1">
    <source>
        <dbReference type="EMBL" id="SFZ88053.1"/>
    </source>
</evidence>
<protein>
    <submittedName>
        <fullName evidence="1">Uncharacterized protein</fullName>
    </submittedName>
</protein>
<name>A0A1K2I6N9_9LACO</name>
<organism evidence="1">
    <name type="scientific">Loigolactobacillus rennini</name>
    <dbReference type="NCBI Taxonomy" id="238013"/>
    <lineage>
        <taxon>Bacteria</taxon>
        <taxon>Bacillati</taxon>
        <taxon>Bacillota</taxon>
        <taxon>Bacilli</taxon>
        <taxon>Lactobacillales</taxon>
        <taxon>Lactobacillaceae</taxon>
        <taxon>Loigolactobacillus</taxon>
    </lineage>
</organism>
<gene>
    <name evidence="1" type="ORF">LREN565_1166</name>
</gene>
<accession>A0A1K2I6N9</accession>
<dbReference type="EMBL" id="LT634362">
    <property type="protein sequence ID" value="SFZ88053.1"/>
    <property type="molecule type" value="Genomic_DNA"/>
</dbReference>